<gene>
    <name evidence="1" type="ORF">APZ42_033861</name>
</gene>
<keyword evidence="2" id="KW-1185">Reference proteome</keyword>
<dbReference type="Proteomes" id="UP000076858">
    <property type="component" value="Unassembled WGS sequence"/>
</dbReference>
<dbReference type="EMBL" id="LRGB01003275">
    <property type="protein sequence ID" value="KZS03416.1"/>
    <property type="molecule type" value="Genomic_DNA"/>
</dbReference>
<organism evidence="1 2">
    <name type="scientific">Daphnia magna</name>
    <dbReference type="NCBI Taxonomy" id="35525"/>
    <lineage>
        <taxon>Eukaryota</taxon>
        <taxon>Metazoa</taxon>
        <taxon>Ecdysozoa</taxon>
        <taxon>Arthropoda</taxon>
        <taxon>Crustacea</taxon>
        <taxon>Branchiopoda</taxon>
        <taxon>Diplostraca</taxon>
        <taxon>Cladocera</taxon>
        <taxon>Anomopoda</taxon>
        <taxon>Daphniidae</taxon>
        <taxon>Daphnia</taxon>
    </lineage>
</organism>
<protein>
    <submittedName>
        <fullName evidence="1">Uncharacterized protein</fullName>
    </submittedName>
</protein>
<dbReference type="AlphaFoldDB" id="A0A164KNH5"/>
<accession>A0A164KNH5</accession>
<reference evidence="1 2" key="1">
    <citation type="submission" date="2016-03" db="EMBL/GenBank/DDBJ databases">
        <title>EvidentialGene: Evidence-directed Construction of Genes on Genomes.</title>
        <authorList>
            <person name="Gilbert D.G."/>
            <person name="Choi J.-H."/>
            <person name="Mockaitis K."/>
            <person name="Colbourne J."/>
            <person name="Pfrender M."/>
        </authorList>
    </citation>
    <scope>NUCLEOTIDE SEQUENCE [LARGE SCALE GENOMIC DNA]</scope>
    <source>
        <strain evidence="1 2">Xinb3</strain>
        <tissue evidence="1">Complete organism</tissue>
    </source>
</reference>
<proteinExistence type="predicted"/>
<comment type="caution">
    <text evidence="1">The sequence shown here is derived from an EMBL/GenBank/DDBJ whole genome shotgun (WGS) entry which is preliminary data.</text>
</comment>
<name>A0A164KNH5_9CRUS</name>
<evidence type="ECO:0000313" key="1">
    <source>
        <dbReference type="EMBL" id="KZS03416.1"/>
    </source>
</evidence>
<sequence length="92" mass="10275">MRWPLPFGCCCRRRGSHGSRCHGLRGVSVLLLLLKSGFPRTFKSTTQLIGGRLRRHTGKERTGRFGCLKGVSQTGLIVARKLILTVLKTQQK</sequence>
<evidence type="ECO:0000313" key="2">
    <source>
        <dbReference type="Proteomes" id="UP000076858"/>
    </source>
</evidence>